<keyword evidence="4" id="KW-1185">Reference proteome</keyword>
<dbReference type="Proteomes" id="UP000195573">
    <property type="component" value="Chromosome"/>
</dbReference>
<organism evidence="3 4">
    <name type="scientific">Sutcliffiella horikoshii</name>
    <dbReference type="NCBI Taxonomy" id="79883"/>
    <lineage>
        <taxon>Bacteria</taxon>
        <taxon>Bacillati</taxon>
        <taxon>Bacillota</taxon>
        <taxon>Bacilli</taxon>
        <taxon>Bacillales</taxon>
        <taxon>Bacillaceae</taxon>
        <taxon>Sutcliffiella</taxon>
    </lineage>
</organism>
<evidence type="ECO:0000313" key="3">
    <source>
        <dbReference type="EMBL" id="ART78221.1"/>
    </source>
</evidence>
<keyword evidence="2" id="KW-0732">Signal</keyword>
<evidence type="ECO:0000256" key="2">
    <source>
        <dbReference type="SAM" id="SignalP"/>
    </source>
</evidence>
<feature type="compositionally biased region" description="Acidic residues" evidence="1">
    <location>
        <begin position="39"/>
        <end position="53"/>
    </location>
</feature>
<dbReference type="EMBL" id="CP020880">
    <property type="protein sequence ID" value="ART78221.1"/>
    <property type="molecule type" value="Genomic_DNA"/>
</dbReference>
<feature type="signal peptide" evidence="2">
    <location>
        <begin position="1"/>
        <end position="20"/>
    </location>
</feature>
<dbReference type="PROSITE" id="PS51257">
    <property type="entry name" value="PROKAR_LIPOPROTEIN"/>
    <property type="match status" value="1"/>
</dbReference>
<gene>
    <name evidence="3" type="ORF">B4U37_20190</name>
</gene>
<dbReference type="RefSeq" id="WP_088019700.1">
    <property type="nucleotide sequence ID" value="NZ_CP020880.1"/>
</dbReference>
<name>A0ABN4ZQ49_9BACI</name>
<reference evidence="3 4" key="1">
    <citation type="submission" date="2017-04" db="EMBL/GenBank/DDBJ databases">
        <title>Complete Genome Sequence of the Bacillus horikoshii 20a strain from Cuatro Cienegas, Coahuila, Mexico.</title>
        <authorList>
            <person name="Zarza E."/>
            <person name="Alcaraz L.D."/>
            <person name="Aguilar-Salinas B."/>
            <person name="Islas A."/>
            <person name="Olmedo-Alvarez G."/>
        </authorList>
    </citation>
    <scope>NUCLEOTIDE SEQUENCE [LARGE SCALE GENOMIC DNA]</scope>
    <source>
        <strain evidence="3 4">20a</strain>
    </source>
</reference>
<sequence>MKHITLSLLVLVLLMSACGAVEVEKEAGKLDNQTVTDTESVEAGEVTDQEDAVEEKKTDADAEPVEEESVDTELANPSMEWAGKWAIDAPAGVYGQLSIYDETDEGFYFNINVSTTHVASLEEVYAIKDGNVARSAEDEYGCILQLHREGNRIETEQTSGCSAWHGAAISFESNFVITEKLTIGTDFSELVKQGKLSQNTYALGTDYGTIVQEVGEANKVYMNAGASMRMHDSLTYGIDAISESGPVLALVASNTDPLTPDEIKSIMGEPESEEISEFDGFYILYYSIDDTYKLVFRMDAETKQLLSVSLGNL</sequence>
<dbReference type="InterPro" id="IPR025453">
    <property type="entry name" value="DUF4309"/>
</dbReference>
<dbReference type="GeneID" id="96740722"/>
<accession>A0ABN4ZQ49</accession>
<feature type="region of interest" description="Disordered" evidence="1">
    <location>
        <begin position="30"/>
        <end position="66"/>
    </location>
</feature>
<protein>
    <recommendedName>
        <fullName evidence="5">DUF4309 domain-containing protein</fullName>
    </recommendedName>
</protein>
<dbReference type="Pfam" id="PF14172">
    <property type="entry name" value="DUF4309"/>
    <property type="match status" value="1"/>
</dbReference>
<evidence type="ECO:0008006" key="5">
    <source>
        <dbReference type="Google" id="ProtNLM"/>
    </source>
</evidence>
<proteinExistence type="predicted"/>
<evidence type="ECO:0000313" key="4">
    <source>
        <dbReference type="Proteomes" id="UP000195573"/>
    </source>
</evidence>
<feature type="chain" id="PRO_5047083061" description="DUF4309 domain-containing protein" evidence="2">
    <location>
        <begin position="21"/>
        <end position="313"/>
    </location>
</feature>
<evidence type="ECO:0000256" key="1">
    <source>
        <dbReference type="SAM" id="MobiDB-lite"/>
    </source>
</evidence>